<dbReference type="RefSeq" id="XP_033677643.1">
    <property type="nucleotide sequence ID" value="XM_033824287.1"/>
</dbReference>
<dbReference type="SUPFAM" id="SSF53474">
    <property type="entry name" value="alpha/beta-Hydrolases"/>
    <property type="match status" value="1"/>
</dbReference>
<dbReference type="PANTHER" id="PTHR48250">
    <property type="entry name" value="CUTINASE 2-RELATED"/>
    <property type="match status" value="1"/>
</dbReference>
<dbReference type="InterPro" id="IPR029058">
    <property type="entry name" value="AB_hydrolase_fold"/>
</dbReference>
<sequence length="205" mass="20878">METTSASFDPNGRPFSFLQSRALGDMTQNDVKNGECKPTTILFARGTTEQGNMGTLTGPPFVQAVGQAVGADNVAVQGIDYPADIPGFLAGGDAGGSATMAGLVSMVMATCPNTSLTISGYSQGGQLVHNAASMLSADETAFVNSAVIFGDPDNGQSVGNIPAAKTKIICHDGDLICAGQSVVLQPHLTYSMNAGEAAAFVKANQ</sequence>
<evidence type="ECO:0000256" key="1">
    <source>
        <dbReference type="ARBA" id="ARBA00004613"/>
    </source>
</evidence>
<keyword evidence="6" id="KW-0732">Signal</keyword>
<comment type="subcellular location">
    <subcellularLocation>
        <location evidence="1 12">Secreted</location>
    </subcellularLocation>
</comment>
<feature type="disulfide bond" evidence="11">
    <location>
        <begin position="170"/>
        <end position="177"/>
    </location>
</feature>
<dbReference type="Pfam" id="PF01083">
    <property type="entry name" value="Cutinase"/>
    <property type="match status" value="1"/>
</dbReference>
<keyword evidence="7 12" id="KW-0378">Hydrolase</keyword>
<dbReference type="SMR" id="A0A6A6HXM1"/>
<evidence type="ECO:0000256" key="9">
    <source>
        <dbReference type="ARBA" id="ARBA00034045"/>
    </source>
</evidence>
<dbReference type="EC" id="3.1.1.74" evidence="3 12"/>
<evidence type="ECO:0000256" key="11">
    <source>
        <dbReference type="PIRSR" id="PIRSR611150-2"/>
    </source>
</evidence>
<feature type="disulfide bond" evidence="11">
    <location>
        <begin position="36"/>
        <end position="111"/>
    </location>
</feature>
<evidence type="ECO:0000256" key="10">
    <source>
        <dbReference type="PIRSR" id="PIRSR611150-1"/>
    </source>
</evidence>
<feature type="active site" evidence="10">
    <location>
        <position position="174"/>
    </location>
</feature>
<keyword evidence="4 12" id="KW-0719">Serine esterase</keyword>
<comment type="catalytic activity">
    <reaction evidence="9 12">
        <text>cutin + H2O = cutin monomers.</text>
        <dbReference type="EC" id="3.1.1.74"/>
    </reaction>
</comment>
<evidence type="ECO:0000256" key="6">
    <source>
        <dbReference type="ARBA" id="ARBA00022729"/>
    </source>
</evidence>
<dbReference type="GeneID" id="54577617"/>
<evidence type="ECO:0000256" key="7">
    <source>
        <dbReference type="ARBA" id="ARBA00022801"/>
    </source>
</evidence>
<evidence type="ECO:0000256" key="3">
    <source>
        <dbReference type="ARBA" id="ARBA00013095"/>
    </source>
</evidence>
<name>A0A6A6HXM1_9PLEO</name>
<dbReference type="AlphaFoldDB" id="A0A6A6HXM1"/>
<dbReference type="PANTHER" id="PTHR48250:SF1">
    <property type="entry name" value="CUTINASE"/>
    <property type="match status" value="1"/>
</dbReference>
<gene>
    <name evidence="13" type="ORF">BU26DRAFT_438359</name>
</gene>
<evidence type="ECO:0000256" key="8">
    <source>
        <dbReference type="ARBA" id="ARBA00023157"/>
    </source>
</evidence>
<evidence type="ECO:0000256" key="5">
    <source>
        <dbReference type="ARBA" id="ARBA00022525"/>
    </source>
</evidence>
<organism evidence="13 14">
    <name type="scientific">Trematosphaeria pertusa</name>
    <dbReference type="NCBI Taxonomy" id="390896"/>
    <lineage>
        <taxon>Eukaryota</taxon>
        <taxon>Fungi</taxon>
        <taxon>Dikarya</taxon>
        <taxon>Ascomycota</taxon>
        <taxon>Pezizomycotina</taxon>
        <taxon>Dothideomycetes</taxon>
        <taxon>Pleosporomycetidae</taxon>
        <taxon>Pleosporales</taxon>
        <taxon>Massarineae</taxon>
        <taxon>Trematosphaeriaceae</taxon>
        <taxon>Trematosphaeria</taxon>
    </lineage>
</organism>
<dbReference type="Proteomes" id="UP000800094">
    <property type="component" value="Unassembled WGS sequence"/>
</dbReference>
<reference evidence="13" key="1">
    <citation type="journal article" date="2020" name="Stud. Mycol.">
        <title>101 Dothideomycetes genomes: a test case for predicting lifestyles and emergence of pathogens.</title>
        <authorList>
            <person name="Haridas S."/>
            <person name="Albert R."/>
            <person name="Binder M."/>
            <person name="Bloem J."/>
            <person name="Labutti K."/>
            <person name="Salamov A."/>
            <person name="Andreopoulos B."/>
            <person name="Baker S."/>
            <person name="Barry K."/>
            <person name="Bills G."/>
            <person name="Bluhm B."/>
            <person name="Cannon C."/>
            <person name="Castanera R."/>
            <person name="Culley D."/>
            <person name="Daum C."/>
            <person name="Ezra D."/>
            <person name="Gonzalez J."/>
            <person name="Henrissat B."/>
            <person name="Kuo A."/>
            <person name="Liang C."/>
            <person name="Lipzen A."/>
            <person name="Lutzoni F."/>
            <person name="Magnuson J."/>
            <person name="Mondo S."/>
            <person name="Nolan M."/>
            <person name="Ohm R."/>
            <person name="Pangilinan J."/>
            <person name="Park H.-J."/>
            <person name="Ramirez L."/>
            <person name="Alfaro M."/>
            <person name="Sun H."/>
            <person name="Tritt A."/>
            <person name="Yoshinaga Y."/>
            <person name="Zwiers L.-H."/>
            <person name="Turgeon B."/>
            <person name="Goodwin S."/>
            <person name="Spatafora J."/>
            <person name="Crous P."/>
            <person name="Grigoriev I."/>
        </authorList>
    </citation>
    <scope>NUCLEOTIDE SEQUENCE</scope>
    <source>
        <strain evidence="13">CBS 122368</strain>
    </source>
</reference>
<dbReference type="InterPro" id="IPR000675">
    <property type="entry name" value="Cutinase/axe"/>
</dbReference>
<keyword evidence="8 11" id="KW-1015">Disulfide bond</keyword>
<evidence type="ECO:0000256" key="4">
    <source>
        <dbReference type="ARBA" id="ARBA00022487"/>
    </source>
</evidence>
<dbReference type="PROSITE" id="PS00155">
    <property type="entry name" value="CUTINASE_1"/>
    <property type="match status" value="1"/>
</dbReference>
<keyword evidence="14" id="KW-1185">Reference proteome</keyword>
<comment type="similarity">
    <text evidence="2 12">Belongs to the cutinase family.</text>
</comment>
<dbReference type="GO" id="GO:0005576">
    <property type="term" value="C:extracellular region"/>
    <property type="evidence" value="ECO:0007669"/>
    <property type="project" value="UniProtKB-SubCell"/>
</dbReference>
<dbReference type="InterPro" id="IPR043580">
    <property type="entry name" value="CUTINASE_1"/>
</dbReference>
<dbReference type="OrthoDB" id="2975078at2759"/>
<evidence type="ECO:0000256" key="12">
    <source>
        <dbReference type="RuleBase" id="RU361263"/>
    </source>
</evidence>
<accession>A0A6A6HXM1</accession>
<dbReference type="PRINTS" id="PR00129">
    <property type="entry name" value="CUTINASE"/>
</dbReference>
<dbReference type="SMART" id="SM01110">
    <property type="entry name" value="Cutinase"/>
    <property type="match status" value="1"/>
</dbReference>
<feature type="active site" description="Proton donor/acceptor" evidence="10">
    <location>
        <position position="187"/>
    </location>
</feature>
<evidence type="ECO:0000313" key="13">
    <source>
        <dbReference type="EMBL" id="KAF2242639.1"/>
    </source>
</evidence>
<proteinExistence type="inferred from homology"/>
<dbReference type="Gene3D" id="3.40.50.1820">
    <property type="entry name" value="alpha/beta hydrolase"/>
    <property type="match status" value="1"/>
</dbReference>
<feature type="active site" description="Nucleophile" evidence="10">
    <location>
        <position position="122"/>
    </location>
</feature>
<evidence type="ECO:0000313" key="14">
    <source>
        <dbReference type="Proteomes" id="UP000800094"/>
    </source>
</evidence>
<protein>
    <recommendedName>
        <fullName evidence="3 12">Cutinase</fullName>
        <ecNumber evidence="3 12">3.1.1.74</ecNumber>
    </recommendedName>
</protein>
<dbReference type="EMBL" id="ML987207">
    <property type="protein sequence ID" value="KAF2242639.1"/>
    <property type="molecule type" value="Genomic_DNA"/>
</dbReference>
<dbReference type="GO" id="GO:0016052">
    <property type="term" value="P:carbohydrate catabolic process"/>
    <property type="evidence" value="ECO:0007669"/>
    <property type="project" value="TreeGrafter"/>
</dbReference>
<comment type="function">
    <text evidence="12">Catalyzes the hydrolysis of complex carboxylic polyesters found in the cell wall of plants. Degrades cutin, a macromolecule that forms the structure of the plant cuticle.</text>
</comment>
<keyword evidence="5 12" id="KW-0964">Secreted</keyword>
<evidence type="ECO:0000256" key="2">
    <source>
        <dbReference type="ARBA" id="ARBA00007534"/>
    </source>
</evidence>
<dbReference type="GO" id="GO:0050525">
    <property type="term" value="F:cutinase activity"/>
    <property type="evidence" value="ECO:0007669"/>
    <property type="project" value="UniProtKB-UniRule"/>
</dbReference>
<dbReference type="InterPro" id="IPR011150">
    <property type="entry name" value="Cutinase_monf"/>
</dbReference>